<protein>
    <submittedName>
        <fullName evidence="1">Uncharacterized protein</fullName>
    </submittedName>
</protein>
<dbReference type="Proteomes" id="UP000076959">
    <property type="component" value="Unassembled WGS sequence"/>
</dbReference>
<keyword evidence="2" id="KW-1185">Reference proteome</keyword>
<name>A0A176Z2E5_9BRAD</name>
<reference evidence="1 2" key="1">
    <citation type="submission" date="2016-03" db="EMBL/GenBank/DDBJ databases">
        <title>Draft Genome Sequence of the Strain BR 10245 (Bradyrhizobium sp.) isolated from nodules of Centrolobium paraense.</title>
        <authorList>
            <person name="Simoes-Araujo J.L.Sr."/>
            <person name="Barauna A.C."/>
            <person name="Silva K."/>
            <person name="Zilli J.E."/>
        </authorList>
    </citation>
    <scope>NUCLEOTIDE SEQUENCE [LARGE SCALE GENOMIC DNA]</scope>
    <source>
        <strain evidence="1 2">BR 10245</strain>
    </source>
</reference>
<accession>A0A176Z2E5</accession>
<proteinExistence type="predicted"/>
<sequence>MDQSASTEFEIDEGLSIALTDVGAWIVKADDREFRLEEINDFYRAWLLLERPFSNVKAALDQIARNANVATPFPFAKLIGSALKAQSGQWTDRAMVWVSFLAATEKASLKGLFSDVRDSKWASQKTRQLARKYMNEIERGGQGG</sequence>
<dbReference type="OrthoDB" id="8394313at2"/>
<comment type="caution">
    <text evidence="1">The sequence shown here is derived from an EMBL/GenBank/DDBJ whole genome shotgun (WGS) entry which is preliminary data.</text>
</comment>
<dbReference type="AlphaFoldDB" id="A0A176Z2E5"/>
<evidence type="ECO:0000313" key="1">
    <source>
        <dbReference type="EMBL" id="OAF13373.1"/>
    </source>
</evidence>
<dbReference type="EMBL" id="LUUB01000036">
    <property type="protein sequence ID" value="OAF13373.1"/>
    <property type="molecule type" value="Genomic_DNA"/>
</dbReference>
<dbReference type="RefSeq" id="WP_063698199.1">
    <property type="nucleotide sequence ID" value="NZ_LUUB01000036.1"/>
</dbReference>
<organism evidence="1 2">
    <name type="scientific">Bradyrhizobium centrolobii</name>
    <dbReference type="NCBI Taxonomy" id="1505087"/>
    <lineage>
        <taxon>Bacteria</taxon>
        <taxon>Pseudomonadati</taxon>
        <taxon>Pseudomonadota</taxon>
        <taxon>Alphaproteobacteria</taxon>
        <taxon>Hyphomicrobiales</taxon>
        <taxon>Nitrobacteraceae</taxon>
        <taxon>Bradyrhizobium</taxon>
    </lineage>
</organism>
<gene>
    <name evidence="1" type="ORF">AYJ54_44395</name>
</gene>
<evidence type="ECO:0000313" key="2">
    <source>
        <dbReference type="Proteomes" id="UP000076959"/>
    </source>
</evidence>